<evidence type="ECO:0000313" key="2">
    <source>
        <dbReference type="EMBL" id="CAI9781726.1"/>
    </source>
</evidence>
<dbReference type="InterPro" id="IPR008395">
    <property type="entry name" value="Agenet-like_dom"/>
</dbReference>
<dbReference type="Proteomes" id="UP000834106">
    <property type="component" value="Chromosome 18"/>
</dbReference>
<keyword evidence="3" id="KW-1185">Reference proteome</keyword>
<dbReference type="AlphaFoldDB" id="A0AAD2A5E6"/>
<dbReference type="SMART" id="SM00743">
    <property type="entry name" value="Agenet"/>
    <property type="match status" value="4"/>
</dbReference>
<protein>
    <recommendedName>
        <fullName evidence="1">Agenet domain-containing protein</fullName>
    </recommendedName>
</protein>
<dbReference type="PANTHER" id="PTHR31917:SF147">
    <property type="entry name" value="AGENET DOMAIN-CONTAINING PROTEIN"/>
    <property type="match status" value="1"/>
</dbReference>
<dbReference type="Pfam" id="PF05641">
    <property type="entry name" value="Agenet"/>
    <property type="match status" value="5"/>
</dbReference>
<evidence type="ECO:0000313" key="3">
    <source>
        <dbReference type="Proteomes" id="UP000834106"/>
    </source>
</evidence>
<sequence length="340" mass="39645">MASTDEETTIQYFKKGAAVEISSNDEGFRGSWFEGTVIRPPRETTTPLSSRSKRNSIRNQYNKNKKNTIRVLVEYKNLMEDEAGTKRLREELDLVQLRPPPPREKLLSFKFNEEVDAYYNDGWWEGVVTEVLGKDMYSVFFRGNREQIDFNASQLRLHREWVKGKWVPPLEDAPPLELEQDEKVSAPTELKLNNEEITEDSFGQGALVEVSSDEDGFEGAWFVATVIKKVDERKYLIEYQNLRNDDDTEFVKEEVDTLHIRPCPPDVGQIDRFEVLDEVDALYNDGWWVGVISKVFKDNKYTVYFRGTNENLKFKHADLRRHQEWINGKWVIASSQDLKS</sequence>
<feature type="domain" description="Agenet" evidence="1">
    <location>
        <begin position="200"/>
        <end position="268"/>
    </location>
</feature>
<dbReference type="CDD" id="cd20406">
    <property type="entry name" value="Tudor_Agenet_AtDUF_rpt2_4"/>
    <property type="match status" value="2"/>
</dbReference>
<proteinExistence type="predicted"/>
<reference evidence="2" key="1">
    <citation type="submission" date="2023-05" db="EMBL/GenBank/DDBJ databases">
        <authorList>
            <person name="Huff M."/>
        </authorList>
    </citation>
    <scope>NUCLEOTIDE SEQUENCE</scope>
</reference>
<dbReference type="PANTHER" id="PTHR31917">
    <property type="entry name" value="AGENET DOMAIN-CONTAINING PROTEIN-RELATED"/>
    <property type="match status" value="1"/>
</dbReference>
<feature type="domain" description="Agenet" evidence="1">
    <location>
        <begin position="271"/>
        <end position="327"/>
    </location>
</feature>
<evidence type="ECO:0000259" key="1">
    <source>
        <dbReference type="SMART" id="SM00743"/>
    </source>
</evidence>
<feature type="domain" description="Agenet" evidence="1">
    <location>
        <begin position="107"/>
        <end position="163"/>
    </location>
</feature>
<organism evidence="2 3">
    <name type="scientific">Fraxinus pennsylvanica</name>
    <dbReference type="NCBI Taxonomy" id="56036"/>
    <lineage>
        <taxon>Eukaryota</taxon>
        <taxon>Viridiplantae</taxon>
        <taxon>Streptophyta</taxon>
        <taxon>Embryophyta</taxon>
        <taxon>Tracheophyta</taxon>
        <taxon>Spermatophyta</taxon>
        <taxon>Magnoliopsida</taxon>
        <taxon>eudicotyledons</taxon>
        <taxon>Gunneridae</taxon>
        <taxon>Pentapetalae</taxon>
        <taxon>asterids</taxon>
        <taxon>lamiids</taxon>
        <taxon>Lamiales</taxon>
        <taxon>Oleaceae</taxon>
        <taxon>Oleeae</taxon>
        <taxon>Fraxinus</taxon>
    </lineage>
</organism>
<dbReference type="Gene3D" id="2.30.30.140">
    <property type="match status" value="1"/>
</dbReference>
<name>A0AAD2A5E6_9LAMI</name>
<dbReference type="EMBL" id="OU503053">
    <property type="protein sequence ID" value="CAI9781726.1"/>
    <property type="molecule type" value="Genomic_DNA"/>
</dbReference>
<gene>
    <name evidence="2" type="ORF">FPE_LOCUS29156</name>
</gene>
<dbReference type="InterPro" id="IPR014002">
    <property type="entry name" value="Agenet_dom_plant"/>
</dbReference>
<dbReference type="CDD" id="cd20405">
    <property type="entry name" value="Tudor_Agenet_AtDUF_rpt1_3"/>
    <property type="match status" value="2"/>
</dbReference>
<accession>A0AAD2A5E6</accession>
<feature type="domain" description="Agenet" evidence="1">
    <location>
        <begin position="11"/>
        <end position="105"/>
    </location>
</feature>